<dbReference type="InterPro" id="IPR017923">
    <property type="entry name" value="TFIIS_N"/>
</dbReference>
<dbReference type="AlphaFoldDB" id="A0AAU9I9K6"/>
<keyword evidence="1" id="KW-0539">Nucleus</keyword>
<comment type="caution">
    <text evidence="4">The sequence shown here is derived from an EMBL/GenBank/DDBJ whole genome shotgun (WGS) entry which is preliminary data.</text>
</comment>
<feature type="region of interest" description="Disordered" evidence="2">
    <location>
        <begin position="447"/>
        <end position="471"/>
    </location>
</feature>
<sequence>MNPSSNPLDELLETFKNECESYQKEFKSRIDSSAGKLLSKIKEFYSKLELSTKAIPKKPKNKPASDEESESDSESPIPKKRPATSAPTKKKPEAIPHKPPAPQKKRKADNDSEEESYDSSKLDSLIKPSNKKVPEPKEESESEESEKSKQEETKEKPKEEKVKNKTEDEPKPKPSEDTKVKIKVDGEPKTQAKKESEIQNEKEKIFDSEGDESSENSIFGTEDEGDEDVKENKSEEDTKMDIEEKFSYSTLTLSFENVKKMIDDIGNVETTISLEILDTLERLFISNPSDYSYKILVDTKLPTSLLSYCKTVENEAVKDKGTKLVKSLKETYKRFIEKEPAEDWGRLKKRLDEAIAKASDVEILAQLRRVGDSFPEKIIDEMKPLMSTINKLSKDSRNSEIQTKASSLCKKWREKIAKPEGPKEDIRKVMDEKVNFLKNAGHKVLSADEENSKSIKTVDSRKTVPQGKGRR</sequence>
<feature type="region of interest" description="Disordered" evidence="2">
    <location>
        <begin position="48"/>
        <end position="237"/>
    </location>
</feature>
<feature type="compositionally biased region" description="Basic and acidic residues" evidence="2">
    <location>
        <begin position="132"/>
        <end position="207"/>
    </location>
</feature>
<gene>
    <name evidence="4" type="ORF">BSTOLATCC_MIC1462</name>
</gene>
<reference evidence="4" key="1">
    <citation type="submission" date="2021-09" db="EMBL/GenBank/DDBJ databases">
        <authorList>
            <consortium name="AG Swart"/>
            <person name="Singh M."/>
            <person name="Singh A."/>
            <person name="Seah K."/>
            <person name="Emmerich C."/>
        </authorList>
    </citation>
    <scope>NUCLEOTIDE SEQUENCE</scope>
    <source>
        <strain evidence="4">ATCC30299</strain>
    </source>
</reference>
<dbReference type="Gene3D" id="1.20.930.10">
    <property type="entry name" value="Conserved domain common to transcription factors TFIIS, elongin A, CRSP70"/>
    <property type="match status" value="1"/>
</dbReference>
<proteinExistence type="predicted"/>
<dbReference type="GO" id="GO:0005634">
    <property type="term" value="C:nucleus"/>
    <property type="evidence" value="ECO:0007669"/>
    <property type="project" value="UniProtKB-SubCell"/>
</dbReference>
<accession>A0AAU9I9K6</accession>
<dbReference type="Pfam" id="PF08711">
    <property type="entry name" value="Med26"/>
    <property type="match status" value="1"/>
</dbReference>
<feature type="domain" description="TFIIS N-terminal" evidence="3">
    <location>
        <begin position="342"/>
        <end position="419"/>
    </location>
</feature>
<evidence type="ECO:0000313" key="4">
    <source>
        <dbReference type="EMBL" id="CAG9310620.1"/>
    </source>
</evidence>
<comment type="subcellular location">
    <subcellularLocation>
        <location evidence="1">Nucleus</location>
    </subcellularLocation>
</comment>
<dbReference type="EMBL" id="CAJZBQ010000002">
    <property type="protein sequence ID" value="CAG9310620.1"/>
    <property type="molecule type" value="Genomic_DNA"/>
</dbReference>
<evidence type="ECO:0000256" key="1">
    <source>
        <dbReference type="PROSITE-ProRule" id="PRU00649"/>
    </source>
</evidence>
<evidence type="ECO:0000259" key="3">
    <source>
        <dbReference type="PROSITE" id="PS51319"/>
    </source>
</evidence>
<dbReference type="PROSITE" id="PS51319">
    <property type="entry name" value="TFIIS_N"/>
    <property type="match status" value="1"/>
</dbReference>
<feature type="compositionally biased region" description="Basic and acidic residues" evidence="2">
    <location>
        <begin position="450"/>
        <end position="462"/>
    </location>
</feature>
<dbReference type="Proteomes" id="UP001162131">
    <property type="component" value="Unassembled WGS sequence"/>
</dbReference>
<dbReference type="SUPFAM" id="SSF47676">
    <property type="entry name" value="Conserved domain common to transcription factors TFIIS, elongin A, CRSP70"/>
    <property type="match status" value="1"/>
</dbReference>
<evidence type="ECO:0000313" key="5">
    <source>
        <dbReference type="Proteomes" id="UP001162131"/>
    </source>
</evidence>
<organism evidence="4 5">
    <name type="scientific">Blepharisma stoltei</name>
    <dbReference type="NCBI Taxonomy" id="1481888"/>
    <lineage>
        <taxon>Eukaryota</taxon>
        <taxon>Sar</taxon>
        <taxon>Alveolata</taxon>
        <taxon>Ciliophora</taxon>
        <taxon>Postciliodesmatophora</taxon>
        <taxon>Heterotrichea</taxon>
        <taxon>Heterotrichida</taxon>
        <taxon>Blepharismidae</taxon>
        <taxon>Blepharisma</taxon>
    </lineage>
</organism>
<protein>
    <recommendedName>
        <fullName evidence="3">TFIIS N-terminal domain-containing protein</fullName>
    </recommendedName>
</protein>
<name>A0AAU9I9K6_9CILI</name>
<dbReference type="InterPro" id="IPR035441">
    <property type="entry name" value="TFIIS/LEDGF_dom_sf"/>
</dbReference>
<evidence type="ECO:0000256" key="2">
    <source>
        <dbReference type="SAM" id="MobiDB-lite"/>
    </source>
</evidence>
<keyword evidence="5" id="KW-1185">Reference proteome</keyword>